<dbReference type="InterPro" id="IPR013766">
    <property type="entry name" value="Thioredoxin_domain"/>
</dbReference>
<feature type="active site" description="Nucleophile" evidence="8">
    <location>
        <position position="37"/>
    </location>
</feature>
<dbReference type="PROSITE" id="PS51352">
    <property type="entry name" value="THIOREDOXIN_2"/>
    <property type="match status" value="1"/>
</dbReference>
<dbReference type="Gene3D" id="3.40.30.10">
    <property type="entry name" value="Glutaredoxin"/>
    <property type="match status" value="1"/>
</dbReference>
<comment type="caution">
    <text evidence="11">The sequence shown here is derived from an EMBL/GenBank/DDBJ whole genome shotgun (WGS) entry which is preliminary data.</text>
</comment>
<dbReference type="CDD" id="cd02947">
    <property type="entry name" value="TRX_family"/>
    <property type="match status" value="1"/>
</dbReference>
<dbReference type="FunCoup" id="A0A146G4V4">
    <property type="interactions" value="519"/>
</dbReference>
<evidence type="ECO:0000313" key="11">
    <source>
        <dbReference type="EMBL" id="GAT32829.1"/>
    </source>
</evidence>
<dbReference type="Pfam" id="PF00085">
    <property type="entry name" value="Thioredoxin"/>
    <property type="match status" value="1"/>
</dbReference>
<feature type="site" description="Contributes to redox potential value" evidence="8">
    <location>
        <position position="36"/>
    </location>
</feature>
<evidence type="ECO:0000256" key="3">
    <source>
        <dbReference type="ARBA" id="ARBA00022982"/>
    </source>
</evidence>
<evidence type="ECO:0000259" key="10">
    <source>
        <dbReference type="PROSITE" id="PS51352"/>
    </source>
</evidence>
<dbReference type="InterPro" id="IPR005746">
    <property type="entry name" value="Thioredoxin"/>
</dbReference>
<dbReference type="AlphaFoldDB" id="A0A146G4V4"/>
<feature type="site" description="Contributes to redox potential value" evidence="8">
    <location>
        <position position="35"/>
    </location>
</feature>
<evidence type="ECO:0000256" key="4">
    <source>
        <dbReference type="ARBA" id="ARBA00023157"/>
    </source>
</evidence>
<dbReference type="InterPro" id="IPR017937">
    <property type="entry name" value="Thioredoxin_CS"/>
</dbReference>
<dbReference type="STRING" id="690879.TSACC_21231"/>
<sequence length="109" mass="11849">MANANVVELNDTNFESVVSSASEPVLVDFWAPWCAPCRMLGPVVDEIATESVGKFKIAKVNVDDSPIVAEKFGIRHIPALLYFKGGEKKDQSLGMTGKAEIVRRLEALA</sequence>
<evidence type="ECO:0000256" key="1">
    <source>
        <dbReference type="ARBA" id="ARBA00008987"/>
    </source>
</evidence>
<proteinExistence type="inferred from homology"/>
<dbReference type="PANTHER" id="PTHR45663">
    <property type="entry name" value="GEO12009P1"/>
    <property type="match status" value="1"/>
</dbReference>
<organism evidence="11 12">
    <name type="scientific">Terrimicrobium sacchariphilum</name>
    <dbReference type="NCBI Taxonomy" id="690879"/>
    <lineage>
        <taxon>Bacteria</taxon>
        <taxon>Pseudomonadati</taxon>
        <taxon>Verrucomicrobiota</taxon>
        <taxon>Terrimicrobiia</taxon>
        <taxon>Terrimicrobiales</taxon>
        <taxon>Terrimicrobiaceae</taxon>
        <taxon>Terrimicrobium</taxon>
    </lineage>
</organism>
<dbReference type="FunFam" id="3.40.30.10:FF:000001">
    <property type="entry name" value="Thioredoxin"/>
    <property type="match status" value="1"/>
</dbReference>
<keyword evidence="2" id="KW-0813">Transport</keyword>
<keyword evidence="12" id="KW-1185">Reference proteome</keyword>
<accession>A0A146G4V4</accession>
<keyword evidence="5 9" id="KW-0676">Redox-active center</keyword>
<dbReference type="GO" id="GO:0045454">
    <property type="term" value="P:cell redox homeostasis"/>
    <property type="evidence" value="ECO:0007669"/>
    <property type="project" value="TreeGrafter"/>
</dbReference>
<dbReference type="PROSITE" id="PS00194">
    <property type="entry name" value="THIOREDOXIN_1"/>
    <property type="match status" value="1"/>
</dbReference>
<dbReference type="EMBL" id="BDCO01000002">
    <property type="protein sequence ID" value="GAT32829.1"/>
    <property type="molecule type" value="Genomic_DNA"/>
</dbReference>
<dbReference type="Proteomes" id="UP000076023">
    <property type="component" value="Unassembled WGS sequence"/>
</dbReference>
<protein>
    <recommendedName>
        <fullName evidence="6 7">Thioredoxin</fullName>
    </recommendedName>
</protein>
<dbReference type="PRINTS" id="PR00421">
    <property type="entry name" value="THIOREDOXIN"/>
</dbReference>
<feature type="disulfide bond" description="Redox-active" evidence="9">
    <location>
        <begin position="34"/>
        <end position="37"/>
    </location>
</feature>
<dbReference type="OrthoDB" id="9790390at2"/>
<dbReference type="NCBIfam" id="TIGR01068">
    <property type="entry name" value="thioredoxin"/>
    <property type="match status" value="1"/>
</dbReference>
<dbReference type="GO" id="GO:0015035">
    <property type="term" value="F:protein-disulfide reductase activity"/>
    <property type="evidence" value="ECO:0007669"/>
    <property type="project" value="UniProtKB-UniRule"/>
</dbReference>
<comment type="similarity">
    <text evidence="1 7">Belongs to the thioredoxin family.</text>
</comment>
<evidence type="ECO:0000313" key="12">
    <source>
        <dbReference type="Proteomes" id="UP000076023"/>
    </source>
</evidence>
<evidence type="ECO:0000256" key="6">
    <source>
        <dbReference type="NCBIfam" id="TIGR01068"/>
    </source>
</evidence>
<evidence type="ECO:0000256" key="7">
    <source>
        <dbReference type="PIRNR" id="PIRNR000077"/>
    </source>
</evidence>
<feature type="domain" description="Thioredoxin" evidence="10">
    <location>
        <begin position="1"/>
        <end position="109"/>
    </location>
</feature>
<feature type="active site" description="Nucleophile" evidence="8">
    <location>
        <position position="34"/>
    </location>
</feature>
<evidence type="ECO:0000256" key="9">
    <source>
        <dbReference type="PIRSR" id="PIRSR000077-4"/>
    </source>
</evidence>
<dbReference type="PANTHER" id="PTHR45663:SF11">
    <property type="entry name" value="GEO12009P1"/>
    <property type="match status" value="1"/>
</dbReference>
<dbReference type="InParanoid" id="A0A146G4V4"/>
<gene>
    <name evidence="11" type="ORF">TSACC_21231</name>
</gene>
<evidence type="ECO:0000256" key="2">
    <source>
        <dbReference type="ARBA" id="ARBA00022448"/>
    </source>
</evidence>
<keyword evidence="3" id="KW-0249">Electron transport</keyword>
<dbReference type="InterPro" id="IPR036249">
    <property type="entry name" value="Thioredoxin-like_sf"/>
</dbReference>
<dbReference type="PIRSF" id="PIRSF000077">
    <property type="entry name" value="Thioredoxin"/>
    <property type="match status" value="1"/>
</dbReference>
<name>A0A146G4V4_TERSA</name>
<reference evidence="12" key="1">
    <citation type="journal article" date="2017" name="Genome Announc.">
        <title>Draft Genome Sequence of Terrimicrobium sacchariphilum NM-5T, a Facultative Anaerobic Soil Bacterium of the Class Spartobacteria.</title>
        <authorList>
            <person name="Qiu Y.L."/>
            <person name="Tourlousse D.M."/>
            <person name="Matsuura N."/>
            <person name="Ohashi A."/>
            <person name="Sekiguchi Y."/>
        </authorList>
    </citation>
    <scope>NUCLEOTIDE SEQUENCE [LARGE SCALE GENOMIC DNA]</scope>
    <source>
        <strain evidence="12">NM-5</strain>
    </source>
</reference>
<evidence type="ECO:0000256" key="8">
    <source>
        <dbReference type="PIRSR" id="PIRSR000077-1"/>
    </source>
</evidence>
<dbReference type="GO" id="GO:0005829">
    <property type="term" value="C:cytosol"/>
    <property type="evidence" value="ECO:0007669"/>
    <property type="project" value="TreeGrafter"/>
</dbReference>
<keyword evidence="4 9" id="KW-1015">Disulfide bond</keyword>
<dbReference type="RefSeq" id="WP_075078633.1">
    <property type="nucleotide sequence ID" value="NZ_BDCO01000002.1"/>
</dbReference>
<dbReference type="SUPFAM" id="SSF52833">
    <property type="entry name" value="Thioredoxin-like"/>
    <property type="match status" value="1"/>
</dbReference>
<feature type="site" description="Deprotonates C-terminal active site Cys" evidence="8">
    <location>
        <position position="28"/>
    </location>
</feature>
<evidence type="ECO:0000256" key="5">
    <source>
        <dbReference type="ARBA" id="ARBA00023284"/>
    </source>
</evidence>